<evidence type="ECO:0000256" key="2">
    <source>
        <dbReference type="RuleBase" id="RU363055"/>
    </source>
</evidence>
<reference evidence="5" key="2">
    <citation type="submission" date="2020-11" db="EMBL/GenBank/DDBJ databases">
        <authorList>
            <person name="Cecchin M."/>
            <person name="Marcolungo L."/>
            <person name="Rossato M."/>
            <person name="Girolomoni L."/>
            <person name="Cosentino E."/>
            <person name="Cuine S."/>
            <person name="Li-Beisson Y."/>
            <person name="Delledonne M."/>
            <person name="Ballottari M."/>
        </authorList>
    </citation>
    <scope>NUCLEOTIDE SEQUENCE</scope>
    <source>
        <strain evidence="5">211/11P</strain>
        <tissue evidence="5">Whole cell</tissue>
    </source>
</reference>
<evidence type="ECO:0000256" key="3">
    <source>
        <dbReference type="SAM" id="Coils"/>
    </source>
</evidence>
<feature type="coiled-coil region" evidence="3">
    <location>
        <begin position="52"/>
        <end position="79"/>
    </location>
</feature>
<gene>
    <name evidence="5" type="ORF">D9Q98_007800</name>
</gene>
<comment type="similarity">
    <text evidence="1 2">Belongs to the glycosyltransferase 77 family.</text>
</comment>
<evidence type="ECO:0000313" key="6">
    <source>
        <dbReference type="Proteomes" id="UP001055712"/>
    </source>
</evidence>
<sequence length="405" mass="45015">MPPPRRGSSGSRRGPLIVSVAIGLAVGLVTVLLLNRPNSGGGGLTATNTAASTGSQAQLEQLQAQVAQLARERNDALEQVSKLLITDSSRAAAAAVPGSCPDRHTPFEPSAERDRLYPELAEFLKTVAIKNEVLVAVSNKNYAWPGGMLDLWAANVKRSGVKNAMVVALDDDTKKNAESFGLPAFRMDVKIPESQKDSGSNHAVSALKFRILQNFMKLGYSTFLSDVDIVFLQNPFDHLERDSDVEGMSDGWDPGTAYGYNDVADDESMGWARYAHSMRIFVLNSGLFFLRPTNATQELLDKIIYRVETENGWDQALFNECIFFPNRPGYKDPSVTRRVLDYLKFMNSKVLFKHLRHDQGTFENHMPVSVHVNYHPDKFERMKAVVKRYVEKDMHALDSFPDGSN</sequence>
<evidence type="ECO:0000313" key="5">
    <source>
        <dbReference type="EMBL" id="KAI3425825.1"/>
    </source>
</evidence>
<dbReference type="AlphaFoldDB" id="A0A9D4THM1"/>
<keyword evidence="2" id="KW-0961">Cell wall biogenesis/degradation</keyword>
<dbReference type="GO" id="GO:0000139">
    <property type="term" value="C:Golgi membrane"/>
    <property type="evidence" value="ECO:0007669"/>
    <property type="project" value="UniProtKB-SubCell"/>
</dbReference>
<dbReference type="PANTHER" id="PTHR46581">
    <property type="entry name" value="ARABINOSYLTRANSFERASE RRA3"/>
    <property type="match status" value="1"/>
</dbReference>
<protein>
    <recommendedName>
        <fullName evidence="2">Glycosyltransferase</fullName>
        <ecNumber evidence="2">2.4.2.-</ecNumber>
    </recommendedName>
</protein>
<dbReference type="Pfam" id="PF03407">
    <property type="entry name" value="Nucleotid_trans"/>
    <property type="match status" value="1"/>
</dbReference>
<organism evidence="5 6">
    <name type="scientific">Chlorella vulgaris</name>
    <name type="common">Green alga</name>
    <dbReference type="NCBI Taxonomy" id="3077"/>
    <lineage>
        <taxon>Eukaryota</taxon>
        <taxon>Viridiplantae</taxon>
        <taxon>Chlorophyta</taxon>
        <taxon>core chlorophytes</taxon>
        <taxon>Trebouxiophyceae</taxon>
        <taxon>Chlorellales</taxon>
        <taxon>Chlorellaceae</taxon>
        <taxon>Chlorella clade</taxon>
        <taxon>Chlorella</taxon>
    </lineage>
</organism>
<keyword evidence="6" id="KW-1185">Reference proteome</keyword>
<reference evidence="5" key="1">
    <citation type="journal article" date="2019" name="Plant J.">
        <title>Chlorella vulgaris genome assembly and annotation reveals the molecular basis for metabolic acclimation to high light conditions.</title>
        <authorList>
            <person name="Cecchin M."/>
            <person name="Marcolungo L."/>
            <person name="Rossato M."/>
            <person name="Girolomoni L."/>
            <person name="Cosentino E."/>
            <person name="Cuine S."/>
            <person name="Li-Beisson Y."/>
            <person name="Delledonne M."/>
            <person name="Ballottari M."/>
        </authorList>
    </citation>
    <scope>NUCLEOTIDE SEQUENCE</scope>
    <source>
        <strain evidence="5">211/11P</strain>
    </source>
</reference>
<comment type="subcellular location">
    <subcellularLocation>
        <location evidence="2">Golgi apparatus membrane</location>
        <topology evidence="2">Single-pass type II membrane protein</topology>
    </subcellularLocation>
</comment>
<dbReference type="OrthoDB" id="540503at2759"/>
<dbReference type="InterPro" id="IPR044290">
    <property type="entry name" value="RRA1/2/3"/>
</dbReference>
<dbReference type="Proteomes" id="UP001055712">
    <property type="component" value="Unassembled WGS sequence"/>
</dbReference>
<proteinExistence type="inferred from homology"/>
<evidence type="ECO:0000259" key="4">
    <source>
        <dbReference type="Pfam" id="PF03407"/>
    </source>
</evidence>
<name>A0A9D4THM1_CHLVU</name>
<dbReference type="InterPro" id="IPR029044">
    <property type="entry name" value="Nucleotide-diphossugar_trans"/>
</dbReference>
<feature type="transmembrane region" description="Helical" evidence="2">
    <location>
        <begin position="16"/>
        <end position="34"/>
    </location>
</feature>
<keyword evidence="2" id="KW-0328">Glycosyltransferase</keyword>
<dbReference type="GO" id="GO:0071555">
    <property type="term" value="P:cell wall organization"/>
    <property type="evidence" value="ECO:0007669"/>
    <property type="project" value="UniProtKB-KW"/>
</dbReference>
<accession>A0A9D4THM1</accession>
<keyword evidence="2" id="KW-0735">Signal-anchor</keyword>
<keyword evidence="2" id="KW-0812">Transmembrane</keyword>
<keyword evidence="2" id="KW-0472">Membrane</keyword>
<dbReference type="GO" id="GO:0080147">
    <property type="term" value="P:root hair cell development"/>
    <property type="evidence" value="ECO:0007669"/>
    <property type="project" value="InterPro"/>
</dbReference>
<keyword evidence="2" id="KW-0333">Golgi apparatus</keyword>
<dbReference type="GO" id="GO:0016757">
    <property type="term" value="F:glycosyltransferase activity"/>
    <property type="evidence" value="ECO:0007669"/>
    <property type="project" value="UniProtKB-KW"/>
</dbReference>
<keyword evidence="3" id="KW-0175">Coiled coil</keyword>
<dbReference type="EMBL" id="SIDB01000011">
    <property type="protein sequence ID" value="KAI3425825.1"/>
    <property type="molecule type" value="Genomic_DNA"/>
</dbReference>
<dbReference type="PANTHER" id="PTHR46581:SF3">
    <property type="entry name" value="ARABINOSYLTRANSFERASE RRA3"/>
    <property type="match status" value="1"/>
</dbReference>
<dbReference type="SUPFAM" id="SSF53448">
    <property type="entry name" value="Nucleotide-diphospho-sugar transferases"/>
    <property type="match status" value="1"/>
</dbReference>
<keyword evidence="2" id="KW-1133">Transmembrane helix</keyword>
<dbReference type="InterPro" id="IPR005069">
    <property type="entry name" value="Nucl-diP-sugar_transferase"/>
</dbReference>
<dbReference type="EC" id="2.4.2.-" evidence="2"/>
<feature type="domain" description="Nucleotide-diphospho-sugar transferase" evidence="4">
    <location>
        <begin position="161"/>
        <end position="381"/>
    </location>
</feature>
<comment type="caution">
    <text evidence="5">The sequence shown here is derived from an EMBL/GenBank/DDBJ whole genome shotgun (WGS) entry which is preliminary data.</text>
</comment>
<evidence type="ECO:0000256" key="1">
    <source>
        <dbReference type="ARBA" id="ARBA00007033"/>
    </source>
</evidence>
<keyword evidence="2" id="KW-0808">Transferase</keyword>